<comment type="function">
    <text evidence="8">Component of the Mediator complex, a coactivator involved in the regulated transcription of nearly all RNA polymerase II-dependent genes. Mediator functions as a bridge to convey information from gene-specific regulatory proteins to the basal RNA polymerase II transcription machinery. Mediator is recruited to promoters by direct interactions with regulatory proteins and serves as a scaffold for the assembly of a functional preinitiation complex with RNA polymerase II and the general transcription factors.</text>
</comment>
<name>A0AAD7QT93_9ASCO</name>
<proteinExistence type="inferred from homology"/>
<evidence type="ECO:0000256" key="9">
    <source>
        <dbReference type="SAM" id="MobiDB-lite"/>
    </source>
</evidence>
<evidence type="ECO:0000256" key="8">
    <source>
        <dbReference type="RuleBase" id="RU364140"/>
    </source>
</evidence>
<keyword evidence="6 8" id="KW-0539">Nucleus</keyword>
<comment type="subunit">
    <text evidence="8">Component of the Mediator complex.</text>
</comment>
<evidence type="ECO:0000313" key="11">
    <source>
        <dbReference type="Proteomes" id="UP001217417"/>
    </source>
</evidence>
<sequence length="445" mass="49019">MSATSTSGDDIFVSLEPPPLAEDPSQTIRSIRNLDQIIPQISLERGPFINITEENLRKEIEQLQNRDGLPSPEEENPKDETTTVKPSATDIAQFEEDFNNARADLSRLIGAAQNEAAISLDFISLLISSVRPVAGTTSMSPHLKSHVPVGSLGTDRFRPQPYVEDMSVCLGWKTQAVSAATERFAKAAGRLAEEAEREKKYWEQVEEIAVCGEVLSKMRMPDYRGMGVRYGFADAGSTYKEKGIATLRRNADGNLVLKTEGEKRTKVLSVAVLRPLDGEHVRTGQHFTKINYDSTDVKTEIKQARDLLFEDELFFQIARETRILASQGITLSFGNKVTMPLPGLQVVLETIDIEDQDNSMDVDGGPDSVIAEAINVALHLLLSKLHRKNLEARRSIPLPLGSRTHTADTGKSEILEPLVTSLAVAPIKSSLMNLIADLMSALKEK</sequence>
<evidence type="ECO:0000313" key="10">
    <source>
        <dbReference type="EMBL" id="KAJ8100921.1"/>
    </source>
</evidence>
<dbReference type="PANTHER" id="PTHR13114:SF7">
    <property type="entry name" value="MEDIATOR OF RNA POLYMERASE II TRANSCRIPTION SUBUNIT 17"/>
    <property type="match status" value="1"/>
</dbReference>
<gene>
    <name evidence="8" type="primary">MED17</name>
    <name evidence="10" type="ORF">POJ06DRAFT_289441</name>
</gene>
<keyword evidence="8" id="KW-0010">Activator</keyword>
<evidence type="ECO:0000256" key="3">
    <source>
        <dbReference type="ARBA" id="ARBA00019610"/>
    </source>
</evidence>
<dbReference type="PANTHER" id="PTHR13114">
    <property type="entry name" value="MEDIATOR OF RNA POLYMERASE II TRANSCRIPTION SUBUNIT 17"/>
    <property type="match status" value="1"/>
</dbReference>
<dbReference type="AlphaFoldDB" id="A0AAD7QT93"/>
<evidence type="ECO:0000256" key="4">
    <source>
        <dbReference type="ARBA" id="ARBA00023015"/>
    </source>
</evidence>
<reference evidence="10" key="1">
    <citation type="submission" date="2023-03" db="EMBL/GenBank/DDBJ databases">
        <title>Near-Complete genome sequence of Lipomyces tetrasporous NRRL Y-64009, an oleaginous yeast capable of growing on lignocellulosic hydrolysates.</title>
        <authorList>
            <consortium name="Lawrence Berkeley National Laboratory"/>
            <person name="Jagtap S.S."/>
            <person name="Liu J.-J."/>
            <person name="Walukiewicz H.E."/>
            <person name="Pangilinan J."/>
            <person name="Lipzen A."/>
            <person name="Ahrendt S."/>
            <person name="Koriabine M."/>
            <person name="Cobaugh K."/>
            <person name="Salamov A."/>
            <person name="Yoshinaga Y."/>
            <person name="Ng V."/>
            <person name="Daum C."/>
            <person name="Grigoriev I.V."/>
            <person name="Slininger P.J."/>
            <person name="Dien B.S."/>
            <person name="Jin Y.-S."/>
            <person name="Rao C.V."/>
        </authorList>
    </citation>
    <scope>NUCLEOTIDE SEQUENCE</scope>
    <source>
        <strain evidence="10">NRRL Y-64009</strain>
    </source>
</reference>
<keyword evidence="4 8" id="KW-0805">Transcription regulation</keyword>
<evidence type="ECO:0000256" key="5">
    <source>
        <dbReference type="ARBA" id="ARBA00023163"/>
    </source>
</evidence>
<keyword evidence="11" id="KW-1185">Reference proteome</keyword>
<dbReference type="GO" id="GO:0006357">
    <property type="term" value="P:regulation of transcription by RNA polymerase II"/>
    <property type="evidence" value="ECO:0007669"/>
    <property type="project" value="InterPro"/>
</dbReference>
<dbReference type="Proteomes" id="UP001217417">
    <property type="component" value="Unassembled WGS sequence"/>
</dbReference>
<accession>A0AAD7QT93</accession>
<organism evidence="10 11">
    <name type="scientific">Lipomyces tetrasporus</name>
    <dbReference type="NCBI Taxonomy" id="54092"/>
    <lineage>
        <taxon>Eukaryota</taxon>
        <taxon>Fungi</taxon>
        <taxon>Dikarya</taxon>
        <taxon>Ascomycota</taxon>
        <taxon>Saccharomycotina</taxon>
        <taxon>Lipomycetes</taxon>
        <taxon>Lipomycetales</taxon>
        <taxon>Lipomycetaceae</taxon>
        <taxon>Lipomyces</taxon>
    </lineage>
</organism>
<evidence type="ECO:0000256" key="2">
    <source>
        <dbReference type="ARBA" id="ARBA00005635"/>
    </source>
</evidence>
<evidence type="ECO:0000256" key="7">
    <source>
        <dbReference type="ARBA" id="ARBA00032014"/>
    </source>
</evidence>
<feature type="region of interest" description="Disordered" evidence="9">
    <location>
        <begin position="62"/>
        <end position="85"/>
    </location>
</feature>
<comment type="subcellular location">
    <subcellularLocation>
        <location evidence="1 8">Nucleus</location>
    </subcellularLocation>
</comment>
<protein>
    <recommendedName>
        <fullName evidence="3 8">Mediator of RNA polymerase II transcription subunit 17</fullName>
    </recommendedName>
    <alternativeName>
        <fullName evidence="7 8">Mediator complex subunit 17</fullName>
    </alternativeName>
</protein>
<evidence type="ECO:0000256" key="6">
    <source>
        <dbReference type="ARBA" id="ARBA00023242"/>
    </source>
</evidence>
<evidence type="ECO:0000256" key="1">
    <source>
        <dbReference type="ARBA" id="ARBA00004123"/>
    </source>
</evidence>
<dbReference type="GO" id="GO:0070847">
    <property type="term" value="C:core mediator complex"/>
    <property type="evidence" value="ECO:0007669"/>
    <property type="project" value="TreeGrafter"/>
</dbReference>
<feature type="region of interest" description="Disordered" evidence="9">
    <location>
        <begin position="1"/>
        <end position="25"/>
    </location>
</feature>
<comment type="caution">
    <text evidence="10">The sequence shown here is derived from an EMBL/GenBank/DDBJ whole genome shotgun (WGS) entry which is preliminary data.</text>
</comment>
<keyword evidence="5 8" id="KW-0804">Transcription</keyword>
<dbReference type="GO" id="GO:0016592">
    <property type="term" value="C:mediator complex"/>
    <property type="evidence" value="ECO:0007669"/>
    <property type="project" value="InterPro"/>
</dbReference>
<dbReference type="InterPro" id="IPR019313">
    <property type="entry name" value="Mediator_Med17"/>
</dbReference>
<dbReference type="EMBL" id="JARPMG010000004">
    <property type="protein sequence ID" value="KAJ8100921.1"/>
    <property type="molecule type" value="Genomic_DNA"/>
</dbReference>
<dbReference type="GO" id="GO:0003712">
    <property type="term" value="F:transcription coregulator activity"/>
    <property type="evidence" value="ECO:0007669"/>
    <property type="project" value="InterPro"/>
</dbReference>
<comment type="similarity">
    <text evidence="2 8">Belongs to the Mediator complex subunit 17 family.</text>
</comment>
<dbReference type="Gene3D" id="6.10.250.2620">
    <property type="match status" value="1"/>
</dbReference>
<dbReference type="Pfam" id="PF10156">
    <property type="entry name" value="Med17"/>
    <property type="match status" value="1"/>
</dbReference>